<reference evidence="10 11" key="1">
    <citation type="journal article" date="2013" name="Nature">
        <title>Insights into bilaterian evolution from three spiralian genomes.</title>
        <authorList>
            <person name="Simakov O."/>
            <person name="Marletaz F."/>
            <person name="Cho S.J."/>
            <person name="Edsinger-Gonzales E."/>
            <person name="Havlak P."/>
            <person name="Hellsten U."/>
            <person name="Kuo D.H."/>
            <person name="Larsson T."/>
            <person name="Lv J."/>
            <person name="Arendt D."/>
            <person name="Savage R."/>
            <person name="Osoegawa K."/>
            <person name="de Jong P."/>
            <person name="Grimwood J."/>
            <person name="Chapman J.A."/>
            <person name="Shapiro H."/>
            <person name="Aerts A."/>
            <person name="Otillar R.P."/>
            <person name="Terry A.Y."/>
            <person name="Boore J.L."/>
            <person name="Grigoriev I.V."/>
            <person name="Lindberg D.R."/>
            <person name="Seaver E.C."/>
            <person name="Weisblat D.A."/>
            <person name="Putnam N.H."/>
            <person name="Rokhsar D.S."/>
        </authorList>
    </citation>
    <scope>NUCLEOTIDE SEQUENCE [LARGE SCALE GENOMIC DNA]</scope>
</reference>
<feature type="active site" description="Nucleophile" evidence="4">
    <location>
        <position position="240"/>
    </location>
</feature>
<dbReference type="EMBL" id="KB200274">
    <property type="protein sequence ID" value="ESP02347.1"/>
    <property type="molecule type" value="Genomic_DNA"/>
</dbReference>
<dbReference type="STRING" id="225164.V4B9X3"/>
<gene>
    <name evidence="10" type="ORF">LOTGIDRAFT_224863</name>
</gene>
<dbReference type="Pfam" id="PF21467">
    <property type="entry name" value="BetaGal_gal-bd"/>
    <property type="match status" value="1"/>
</dbReference>
<evidence type="ECO:0000313" key="11">
    <source>
        <dbReference type="Proteomes" id="UP000030746"/>
    </source>
</evidence>
<dbReference type="InterPro" id="IPR048913">
    <property type="entry name" value="BetaGal_gal-bd"/>
</dbReference>
<dbReference type="GO" id="GO:0005975">
    <property type="term" value="P:carbohydrate metabolic process"/>
    <property type="evidence" value="ECO:0007669"/>
    <property type="project" value="InterPro"/>
</dbReference>
<dbReference type="FunFam" id="2.60.120.260:FF:000049">
    <property type="entry name" value="Beta-galactosidase"/>
    <property type="match status" value="1"/>
</dbReference>
<name>V4B9X3_LOTGI</name>
<dbReference type="HOGENOM" id="CLU_007853_7_2_1"/>
<sequence>MGDSKIMSMGLQFKDRKFMLNGKEIWIMSGAMHYFRVMPEYWRDRMLKMKAGGLNTIETYVSWNLHEPEPGHFDFEGMLDLRRYIELAQELGLYVIFRPGPYICSEWDFGGMPSWLLKDPNMKVRSNYEPYQAAVKRFFNHLLPMIEDLQATRGGPIIMVQVENEYGSYHSDVSHLHFIADLLRHHGVQELLITSDNEHGMARAPFFKVALPTANLKKFDIELYKHITEIDSNFPFMVMEYWSGWFDHWAGEHKTETVDYHEEMVIEILKRQGSINFYMYHGGTNFGFMAGANYFGEYKADVTSYDYDAPLSEAGDLTPKYDKTRQLILEYVLKPQGITSLPDPPPNSPKNSYGTVEIKNFIPWNDILQLVTKTVQSQSVVTMEMLDLGNGYGQSYGYIVYRKTMNAGKHLSFTSMNDRAQVFVNSREVAVFETNSISLEVNTHIKQNDVVDIIVENLGRVNYIDAFSDMLNQQRKGLHGSVSLDNTELSDWKIFSLDFDKDFIKRVSSSQKWEKYEGSQDESTAGLYRSYLTVNDKPQDTFLKMKGWSKGIAIINGFNLGRYWNVGPQLTLFVPAPVLKTGQNEVVIFEQHKCGSSITFQDQPELGITK</sequence>
<dbReference type="InterPro" id="IPR019801">
    <property type="entry name" value="Glyco_hydro_35_CS"/>
</dbReference>
<dbReference type="GeneID" id="20247240"/>
<comment type="catalytic activity">
    <reaction evidence="5">
        <text>Hydrolysis of terminal non-reducing beta-D-galactose residues in beta-D-galactosides.</text>
        <dbReference type="EC" id="3.2.1.23"/>
    </reaction>
</comment>
<dbReference type="InterPro" id="IPR001944">
    <property type="entry name" value="Glycoside_Hdrlase_35"/>
</dbReference>
<dbReference type="InterPro" id="IPR031330">
    <property type="entry name" value="Gly_Hdrlase_35_cat"/>
</dbReference>
<evidence type="ECO:0000256" key="2">
    <source>
        <dbReference type="ARBA" id="ARBA00022801"/>
    </source>
</evidence>
<keyword evidence="3 5" id="KW-0326">Glycosidase</keyword>
<dbReference type="Gene3D" id="2.60.120.260">
    <property type="entry name" value="Galactose-binding domain-like"/>
    <property type="match status" value="2"/>
</dbReference>
<dbReference type="FunFam" id="3.20.20.80:FF:000115">
    <property type="entry name" value="Beta-galactosidase"/>
    <property type="match status" value="1"/>
</dbReference>
<evidence type="ECO:0000256" key="5">
    <source>
        <dbReference type="RuleBase" id="RU000675"/>
    </source>
</evidence>
<dbReference type="Gene3D" id="3.20.20.80">
    <property type="entry name" value="Glycosidases"/>
    <property type="match status" value="1"/>
</dbReference>
<evidence type="ECO:0000256" key="3">
    <source>
        <dbReference type="ARBA" id="ARBA00023295"/>
    </source>
</evidence>
<evidence type="ECO:0000259" key="8">
    <source>
        <dbReference type="Pfam" id="PF21317"/>
    </source>
</evidence>
<dbReference type="InterPro" id="IPR017853">
    <property type="entry name" value="GH"/>
</dbReference>
<comment type="similarity">
    <text evidence="1 6">Belongs to the glycosyl hydrolase 35 family.</text>
</comment>
<dbReference type="Proteomes" id="UP000030746">
    <property type="component" value="Unassembled WGS sequence"/>
</dbReference>
<dbReference type="PANTHER" id="PTHR23421">
    <property type="entry name" value="BETA-GALACTOSIDASE RELATED"/>
    <property type="match status" value="1"/>
</dbReference>
<dbReference type="EC" id="3.2.1.23" evidence="5"/>
<evidence type="ECO:0000259" key="9">
    <source>
        <dbReference type="Pfam" id="PF21467"/>
    </source>
</evidence>
<dbReference type="OMA" id="SLVMEYW"/>
<dbReference type="InterPro" id="IPR008979">
    <property type="entry name" value="Galactose-bd-like_sf"/>
</dbReference>
<keyword evidence="2 5" id="KW-0378">Hydrolase</keyword>
<dbReference type="Pfam" id="PF01301">
    <property type="entry name" value="Glyco_hydro_35"/>
    <property type="match status" value="1"/>
</dbReference>
<dbReference type="GO" id="GO:0004565">
    <property type="term" value="F:beta-galactosidase activity"/>
    <property type="evidence" value="ECO:0007669"/>
    <property type="project" value="UniProtKB-EC"/>
</dbReference>
<evidence type="ECO:0000256" key="4">
    <source>
        <dbReference type="PIRSR" id="PIRSR006336-1"/>
    </source>
</evidence>
<proteinExistence type="inferred from homology"/>
<dbReference type="RefSeq" id="XP_009046930.1">
    <property type="nucleotide sequence ID" value="XM_009048682.1"/>
</dbReference>
<dbReference type="CTD" id="20247240"/>
<dbReference type="SUPFAM" id="SSF51445">
    <property type="entry name" value="(Trans)glycosidases"/>
    <property type="match status" value="1"/>
</dbReference>
<dbReference type="PROSITE" id="PS01182">
    <property type="entry name" value="GLYCOSYL_HYDROL_F35"/>
    <property type="match status" value="1"/>
</dbReference>
<dbReference type="SUPFAM" id="SSF49785">
    <property type="entry name" value="Galactose-binding domain-like"/>
    <property type="match status" value="1"/>
</dbReference>
<dbReference type="AlphaFoldDB" id="V4B9X3"/>
<feature type="domain" description="Glycoside hydrolase 35 catalytic" evidence="7">
    <location>
        <begin position="17"/>
        <end position="329"/>
    </location>
</feature>
<feature type="domain" description="Beta-galactosidase galactose-binding" evidence="9">
    <location>
        <begin position="527"/>
        <end position="584"/>
    </location>
</feature>
<dbReference type="Pfam" id="PF21317">
    <property type="entry name" value="BetaGal_ABD_1"/>
    <property type="match status" value="1"/>
</dbReference>
<dbReference type="OrthoDB" id="1657402at2759"/>
<dbReference type="KEGG" id="lgi:LOTGIDRAFT_224863"/>
<evidence type="ECO:0000256" key="1">
    <source>
        <dbReference type="ARBA" id="ARBA00009809"/>
    </source>
</evidence>
<organism evidence="10 11">
    <name type="scientific">Lottia gigantea</name>
    <name type="common">Giant owl limpet</name>
    <dbReference type="NCBI Taxonomy" id="225164"/>
    <lineage>
        <taxon>Eukaryota</taxon>
        <taxon>Metazoa</taxon>
        <taxon>Spiralia</taxon>
        <taxon>Lophotrochozoa</taxon>
        <taxon>Mollusca</taxon>
        <taxon>Gastropoda</taxon>
        <taxon>Patellogastropoda</taxon>
        <taxon>Lottioidea</taxon>
        <taxon>Lottiidae</taxon>
        <taxon>Lottia</taxon>
    </lineage>
</organism>
<dbReference type="InterPro" id="IPR048912">
    <property type="entry name" value="BetaGal1-like_ABD1"/>
</dbReference>
<evidence type="ECO:0000259" key="7">
    <source>
        <dbReference type="Pfam" id="PF01301"/>
    </source>
</evidence>
<feature type="active site" description="Proton donor" evidence="4">
    <location>
        <position position="165"/>
    </location>
</feature>
<protein>
    <recommendedName>
        <fullName evidence="5">Beta-galactosidase</fullName>
        <ecNumber evidence="5">3.2.1.23</ecNumber>
    </recommendedName>
</protein>
<evidence type="ECO:0000313" key="10">
    <source>
        <dbReference type="EMBL" id="ESP02347.1"/>
    </source>
</evidence>
<dbReference type="PIRSF" id="PIRSF006336">
    <property type="entry name" value="B-gal"/>
    <property type="match status" value="1"/>
</dbReference>
<keyword evidence="11" id="KW-1185">Reference proteome</keyword>
<evidence type="ECO:0000256" key="6">
    <source>
        <dbReference type="RuleBase" id="RU003679"/>
    </source>
</evidence>
<feature type="domain" description="Beta-galactosidase 1-like first all-beta" evidence="8">
    <location>
        <begin position="393"/>
        <end position="498"/>
    </location>
</feature>
<dbReference type="PRINTS" id="PR00742">
    <property type="entry name" value="GLHYDRLASE35"/>
</dbReference>
<accession>V4B9X3</accession>
<dbReference type="InterPro" id="IPR026283">
    <property type="entry name" value="B-gal_1-like"/>
</dbReference>